<dbReference type="AlphaFoldDB" id="A0A318FKD6"/>
<name>A0A318FKD6_KLEOX</name>
<dbReference type="Proteomes" id="UP000247485">
    <property type="component" value="Unassembled WGS sequence"/>
</dbReference>
<proteinExistence type="predicted"/>
<reference evidence="1 2" key="1">
    <citation type="submission" date="2018-05" db="EMBL/GenBank/DDBJ databases">
        <title>Freshwater and sediment microbial communities from various areas in North America, analyzing microbe dynamics in response to fracking.</title>
        <authorList>
            <person name="Lamendella R."/>
        </authorList>
    </citation>
    <scope>NUCLEOTIDE SEQUENCE [LARGE SCALE GENOMIC DNA]</scope>
    <source>
        <strain evidence="1 2">67</strain>
    </source>
</reference>
<organism evidence="1 2">
    <name type="scientific">Klebsiella oxytoca</name>
    <dbReference type="NCBI Taxonomy" id="571"/>
    <lineage>
        <taxon>Bacteria</taxon>
        <taxon>Pseudomonadati</taxon>
        <taxon>Pseudomonadota</taxon>
        <taxon>Gammaproteobacteria</taxon>
        <taxon>Enterobacterales</taxon>
        <taxon>Enterobacteriaceae</taxon>
        <taxon>Klebsiella/Raoultella group</taxon>
        <taxon>Klebsiella</taxon>
    </lineage>
</organism>
<accession>A0A318FKD6</accession>
<sequence>MSKSLNARCIRRWEVEFKARCDSKFSTVWRKRDLRGYIREAALTTADCMVESLAEDAARVDYGMLGWSHEFSQWFHERHEFYLSEARGRLNSTVTNDEIDEEIQNELEAWND</sequence>
<gene>
    <name evidence="1" type="ORF">DET57_11425</name>
</gene>
<protein>
    <submittedName>
        <fullName evidence="1">Uncharacterized protein</fullName>
    </submittedName>
</protein>
<evidence type="ECO:0000313" key="2">
    <source>
        <dbReference type="Proteomes" id="UP000247485"/>
    </source>
</evidence>
<evidence type="ECO:0000313" key="1">
    <source>
        <dbReference type="EMBL" id="PXW42033.1"/>
    </source>
</evidence>
<dbReference type="RefSeq" id="WP_110275597.1">
    <property type="nucleotide sequence ID" value="NZ_QJJG01000014.1"/>
</dbReference>
<comment type="caution">
    <text evidence="1">The sequence shown here is derived from an EMBL/GenBank/DDBJ whole genome shotgun (WGS) entry which is preliminary data.</text>
</comment>
<dbReference type="EMBL" id="QJJG01000014">
    <property type="protein sequence ID" value="PXW42033.1"/>
    <property type="molecule type" value="Genomic_DNA"/>
</dbReference>